<protein>
    <recommendedName>
        <fullName evidence="3">Beta-ketoacyl synthase N-terminal domain-containing protein</fullName>
    </recommendedName>
</protein>
<reference evidence="1 2" key="1">
    <citation type="submission" date="2023-06" db="EMBL/GenBank/DDBJ databases">
        <title>Cellulomonas sp. MW9 Whole genome sequence.</title>
        <authorList>
            <person name="Park S."/>
        </authorList>
    </citation>
    <scope>NUCLEOTIDE SEQUENCE [LARGE SCALE GENOMIC DNA]</scope>
    <source>
        <strain evidence="1 2">MW9</strain>
    </source>
</reference>
<dbReference type="SUPFAM" id="SSF53901">
    <property type="entry name" value="Thiolase-like"/>
    <property type="match status" value="1"/>
</dbReference>
<evidence type="ECO:0008006" key="3">
    <source>
        <dbReference type="Google" id="ProtNLM"/>
    </source>
</evidence>
<evidence type="ECO:0000313" key="1">
    <source>
        <dbReference type="EMBL" id="MDM7830625.1"/>
    </source>
</evidence>
<dbReference type="EMBL" id="JAUCGR010000001">
    <property type="protein sequence ID" value="MDM7830625.1"/>
    <property type="molecule type" value="Genomic_DNA"/>
</dbReference>
<dbReference type="Gene3D" id="3.40.47.10">
    <property type="match status" value="1"/>
</dbReference>
<accession>A0ABT7S4T5</accession>
<dbReference type="InterPro" id="IPR016039">
    <property type="entry name" value="Thiolase-like"/>
</dbReference>
<gene>
    <name evidence="1" type="ORF">QRT05_04715</name>
</gene>
<comment type="caution">
    <text evidence="1">The sequence shown here is derived from an EMBL/GenBank/DDBJ whole genome shotgun (WGS) entry which is preliminary data.</text>
</comment>
<organism evidence="1 2">
    <name type="scientific">Cellulomonas edaphi</name>
    <dbReference type="NCBI Taxonomy" id="3053468"/>
    <lineage>
        <taxon>Bacteria</taxon>
        <taxon>Bacillati</taxon>
        <taxon>Actinomycetota</taxon>
        <taxon>Actinomycetes</taxon>
        <taxon>Micrococcales</taxon>
        <taxon>Cellulomonadaceae</taxon>
        <taxon>Cellulomonas</taxon>
    </lineage>
</organism>
<dbReference type="Proteomes" id="UP001321453">
    <property type="component" value="Unassembled WGS sequence"/>
</dbReference>
<sequence>MSEVVSPPLVAAGDAVSAWAAATLLDLWGPDAGFDALYVATSEAGAGEALAFWAAARTTGFALAAPGAFPYTLANAPAGRIGTALGIRGPSVTLLGSLAEALEVAGEDRADGLADRALVVHLDPVVAAATAAPPATRWRLVDRVVASPPSADARPDVAAAAGR</sequence>
<proteinExistence type="predicted"/>
<name>A0ABT7S4T5_9CELL</name>
<evidence type="ECO:0000313" key="2">
    <source>
        <dbReference type="Proteomes" id="UP001321453"/>
    </source>
</evidence>
<keyword evidence="2" id="KW-1185">Reference proteome</keyword>
<dbReference type="RefSeq" id="WP_289445764.1">
    <property type="nucleotide sequence ID" value="NZ_JAUCGR010000001.1"/>
</dbReference>